<dbReference type="AlphaFoldDB" id="A0A2U1PEC0"/>
<protein>
    <submittedName>
        <fullName evidence="3">Pentatricopeptide repeat-containing protein</fullName>
    </submittedName>
</protein>
<dbReference type="GO" id="GO:0003723">
    <property type="term" value="F:RNA binding"/>
    <property type="evidence" value="ECO:0007669"/>
    <property type="project" value="InterPro"/>
</dbReference>
<dbReference type="EMBL" id="PKPP01001269">
    <property type="protein sequence ID" value="PWA84090.1"/>
    <property type="molecule type" value="Genomic_DNA"/>
</dbReference>
<keyword evidence="4" id="KW-1185">Reference proteome</keyword>
<evidence type="ECO:0000256" key="2">
    <source>
        <dbReference type="PROSITE-ProRule" id="PRU00708"/>
    </source>
</evidence>
<sequence length="186" mass="21174">MRWSGMSPSDRVLSLIIHCCASFYVRRLGKVLYCEFLSFAKSVYNETPRKDVVANNAMISALIYHGMREKNSVTWNSMITCYSKIGNVKSAQFVFDHNPIKDVASWNAMIHGYSKAGQLSLAEALFNRIGDMKNLNDRDGGNNVFFSKFFCIHGSMEECGQMLEVNDRKWGLHARNPVAVQLKWTM</sequence>
<dbReference type="InterPro" id="IPR011990">
    <property type="entry name" value="TPR-like_helical_dom_sf"/>
</dbReference>
<reference evidence="3 4" key="1">
    <citation type="journal article" date="2018" name="Mol. Plant">
        <title>The genome of Artemisia annua provides insight into the evolution of Asteraceae family and artemisinin biosynthesis.</title>
        <authorList>
            <person name="Shen Q."/>
            <person name="Zhang L."/>
            <person name="Liao Z."/>
            <person name="Wang S."/>
            <person name="Yan T."/>
            <person name="Shi P."/>
            <person name="Liu M."/>
            <person name="Fu X."/>
            <person name="Pan Q."/>
            <person name="Wang Y."/>
            <person name="Lv Z."/>
            <person name="Lu X."/>
            <person name="Zhang F."/>
            <person name="Jiang W."/>
            <person name="Ma Y."/>
            <person name="Chen M."/>
            <person name="Hao X."/>
            <person name="Li L."/>
            <person name="Tang Y."/>
            <person name="Lv G."/>
            <person name="Zhou Y."/>
            <person name="Sun X."/>
            <person name="Brodelius P.E."/>
            <person name="Rose J.K.C."/>
            <person name="Tang K."/>
        </authorList>
    </citation>
    <scope>NUCLEOTIDE SEQUENCE [LARGE SCALE GENOMIC DNA]</scope>
    <source>
        <strain evidence="4">cv. Huhao1</strain>
        <tissue evidence="3">Leaf</tissue>
    </source>
</reference>
<dbReference type="PANTHER" id="PTHR47926">
    <property type="entry name" value="PENTATRICOPEPTIDE REPEAT-CONTAINING PROTEIN"/>
    <property type="match status" value="1"/>
</dbReference>
<dbReference type="GO" id="GO:0009451">
    <property type="term" value="P:RNA modification"/>
    <property type="evidence" value="ECO:0007669"/>
    <property type="project" value="InterPro"/>
</dbReference>
<dbReference type="OrthoDB" id="185373at2759"/>
<dbReference type="Pfam" id="PF01535">
    <property type="entry name" value="PPR"/>
    <property type="match status" value="2"/>
</dbReference>
<evidence type="ECO:0000313" key="3">
    <source>
        <dbReference type="EMBL" id="PWA84090.1"/>
    </source>
</evidence>
<dbReference type="Gene3D" id="1.25.40.10">
    <property type="entry name" value="Tetratricopeptide repeat domain"/>
    <property type="match status" value="1"/>
</dbReference>
<name>A0A2U1PEC0_ARTAN</name>
<proteinExistence type="predicted"/>
<dbReference type="PROSITE" id="PS51375">
    <property type="entry name" value="PPR"/>
    <property type="match status" value="1"/>
</dbReference>
<dbReference type="NCBIfam" id="TIGR00756">
    <property type="entry name" value="PPR"/>
    <property type="match status" value="1"/>
</dbReference>
<dbReference type="Proteomes" id="UP000245207">
    <property type="component" value="Unassembled WGS sequence"/>
</dbReference>
<dbReference type="InterPro" id="IPR046960">
    <property type="entry name" value="PPR_At4g14850-like_plant"/>
</dbReference>
<evidence type="ECO:0000256" key="1">
    <source>
        <dbReference type="ARBA" id="ARBA00022737"/>
    </source>
</evidence>
<organism evidence="3 4">
    <name type="scientific">Artemisia annua</name>
    <name type="common">Sweet wormwood</name>
    <dbReference type="NCBI Taxonomy" id="35608"/>
    <lineage>
        <taxon>Eukaryota</taxon>
        <taxon>Viridiplantae</taxon>
        <taxon>Streptophyta</taxon>
        <taxon>Embryophyta</taxon>
        <taxon>Tracheophyta</taxon>
        <taxon>Spermatophyta</taxon>
        <taxon>Magnoliopsida</taxon>
        <taxon>eudicotyledons</taxon>
        <taxon>Gunneridae</taxon>
        <taxon>Pentapetalae</taxon>
        <taxon>asterids</taxon>
        <taxon>campanulids</taxon>
        <taxon>Asterales</taxon>
        <taxon>Asteraceae</taxon>
        <taxon>Asteroideae</taxon>
        <taxon>Anthemideae</taxon>
        <taxon>Artemisiinae</taxon>
        <taxon>Artemisia</taxon>
    </lineage>
</organism>
<dbReference type="STRING" id="35608.A0A2U1PEC0"/>
<evidence type="ECO:0000313" key="4">
    <source>
        <dbReference type="Proteomes" id="UP000245207"/>
    </source>
</evidence>
<gene>
    <name evidence="3" type="ORF">CTI12_AA163150</name>
</gene>
<feature type="repeat" description="PPR" evidence="2">
    <location>
        <begin position="102"/>
        <end position="132"/>
    </location>
</feature>
<dbReference type="InterPro" id="IPR002885">
    <property type="entry name" value="PPR_rpt"/>
</dbReference>
<comment type="caution">
    <text evidence="3">The sequence shown here is derived from an EMBL/GenBank/DDBJ whole genome shotgun (WGS) entry which is preliminary data.</text>
</comment>
<keyword evidence="1" id="KW-0677">Repeat</keyword>
<accession>A0A2U1PEC0</accession>